<dbReference type="InterPro" id="IPR049128">
    <property type="entry name" value="Pop8-like_dom"/>
</dbReference>
<evidence type="ECO:0000313" key="2">
    <source>
        <dbReference type="EMBL" id="KAK9419807.1"/>
    </source>
</evidence>
<gene>
    <name evidence="2" type="ORF">SUNI508_07056</name>
</gene>
<name>A0ABR2UYX2_9PEZI</name>
<protein>
    <submittedName>
        <fullName evidence="2">Ribonuclease P</fullName>
    </submittedName>
</protein>
<evidence type="ECO:0000259" key="1">
    <source>
        <dbReference type="Pfam" id="PF20976"/>
    </source>
</evidence>
<dbReference type="PANTHER" id="PTHR28173:SF1">
    <property type="entry name" value="RIBONUCLEASES P_MRP PROTEIN SUBUNIT POP8"/>
    <property type="match status" value="1"/>
</dbReference>
<sequence length="145" mass="15664">MAAQGDTTVTSITSTAAATKSHKSQELATCTIRASPFSYAHLEVLRNPTEPVELDAIQVRSYCTAALKQFLGVSGQAISIDILKLEGASCWLRIPRDDLSAFAAAITAWQGSYDNGTHSNFRIRGCSDWLGSLVGRADEEQLWKG</sequence>
<accession>A0ABR2UYX2</accession>
<keyword evidence="3" id="KW-1185">Reference proteome</keyword>
<dbReference type="InterPro" id="IPR020347">
    <property type="entry name" value="Pop8"/>
</dbReference>
<feature type="domain" description="Ribonucleases P/MRP subunit Pop8-like" evidence="1">
    <location>
        <begin position="36"/>
        <end position="109"/>
    </location>
</feature>
<reference evidence="2 3" key="1">
    <citation type="journal article" date="2024" name="J. Plant Pathol.">
        <title>Sequence and assembly of the genome of Seiridium unicorne, isolate CBS 538.82, causal agent of cypress canker disease.</title>
        <authorList>
            <person name="Scali E."/>
            <person name="Rocca G.D."/>
            <person name="Danti R."/>
            <person name="Garbelotto M."/>
            <person name="Barberini S."/>
            <person name="Baroncelli R."/>
            <person name="Emiliani G."/>
        </authorList>
    </citation>
    <scope>NUCLEOTIDE SEQUENCE [LARGE SCALE GENOMIC DNA]</scope>
    <source>
        <strain evidence="2 3">BM-138-508</strain>
    </source>
</reference>
<dbReference type="Proteomes" id="UP001408356">
    <property type="component" value="Unassembled WGS sequence"/>
</dbReference>
<evidence type="ECO:0000313" key="3">
    <source>
        <dbReference type="Proteomes" id="UP001408356"/>
    </source>
</evidence>
<dbReference type="EMBL" id="JARVKF010000288">
    <property type="protein sequence ID" value="KAK9419807.1"/>
    <property type="molecule type" value="Genomic_DNA"/>
</dbReference>
<comment type="caution">
    <text evidence="2">The sequence shown here is derived from an EMBL/GenBank/DDBJ whole genome shotgun (WGS) entry which is preliminary data.</text>
</comment>
<proteinExistence type="predicted"/>
<dbReference type="PANTHER" id="PTHR28173">
    <property type="entry name" value="RIBONUCLEASES P/MRP PROTEIN SUBUNIT POP8"/>
    <property type="match status" value="1"/>
</dbReference>
<organism evidence="2 3">
    <name type="scientific">Seiridium unicorne</name>
    <dbReference type="NCBI Taxonomy" id="138068"/>
    <lineage>
        <taxon>Eukaryota</taxon>
        <taxon>Fungi</taxon>
        <taxon>Dikarya</taxon>
        <taxon>Ascomycota</taxon>
        <taxon>Pezizomycotina</taxon>
        <taxon>Sordariomycetes</taxon>
        <taxon>Xylariomycetidae</taxon>
        <taxon>Amphisphaeriales</taxon>
        <taxon>Sporocadaceae</taxon>
        <taxon>Seiridium</taxon>
    </lineage>
</organism>
<dbReference type="Pfam" id="PF20976">
    <property type="entry name" value="Pop8"/>
    <property type="match status" value="1"/>
</dbReference>